<reference evidence="3 4" key="1">
    <citation type="journal article" date="2016" name="Nat. Commun.">
        <title>Thousands of microbial genomes shed light on interconnected biogeochemical processes in an aquifer system.</title>
        <authorList>
            <person name="Anantharaman K."/>
            <person name="Brown C.T."/>
            <person name="Hug L.A."/>
            <person name="Sharon I."/>
            <person name="Castelle C.J."/>
            <person name="Probst A.J."/>
            <person name="Thomas B.C."/>
            <person name="Singh A."/>
            <person name="Wilkins M.J."/>
            <person name="Karaoz U."/>
            <person name="Brodie E.L."/>
            <person name="Williams K.H."/>
            <person name="Hubbard S.S."/>
            <person name="Banfield J.F."/>
        </authorList>
    </citation>
    <scope>NUCLEOTIDE SEQUENCE [LARGE SCALE GENOMIC DNA]</scope>
</reference>
<feature type="transmembrane region" description="Helical" evidence="1">
    <location>
        <begin position="259"/>
        <end position="282"/>
    </location>
</feature>
<dbReference type="InterPro" id="IPR058486">
    <property type="entry name" value="DUF8173"/>
</dbReference>
<evidence type="ECO:0000313" key="4">
    <source>
        <dbReference type="Proteomes" id="UP000179252"/>
    </source>
</evidence>
<organism evidence="3 4">
    <name type="scientific">Candidatus Curtissbacteria bacterium RBG_13_40_7</name>
    <dbReference type="NCBI Taxonomy" id="1797706"/>
    <lineage>
        <taxon>Bacteria</taxon>
        <taxon>Candidatus Curtissiibacteriota</taxon>
    </lineage>
</organism>
<dbReference type="AlphaFoldDB" id="A0A1F5FY99"/>
<feature type="transmembrane region" description="Helical" evidence="1">
    <location>
        <begin position="288"/>
        <end position="309"/>
    </location>
</feature>
<accession>A0A1F5FY99</accession>
<feature type="transmembrane region" description="Helical" evidence="1">
    <location>
        <begin position="214"/>
        <end position="238"/>
    </location>
</feature>
<protein>
    <recommendedName>
        <fullName evidence="2">DUF8173 domain-containing protein</fullName>
    </recommendedName>
</protein>
<evidence type="ECO:0000256" key="1">
    <source>
        <dbReference type="SAM" id="Phobius"/>
    </source>
</evidence>
<keyword evidence="1" id="KW-1133">Transmembrane helix</keyword>
<gene>
    <name evidence="3" type="ORF">A2165_02415</name>
</gene>
<evidence type="ECO:0000259" key="2">
    <source>
        <dbReference type="Pfam" id="PF26514"/>
    </source>
</evidence>
<keyword evidence="1" id="KW-0472">Membrane</keyword>
<name>A0A1F5FY99_9BACT</name>
<dbReference type="Proteomes" id="UP000179252">
    <property type="component" value="Unassembled WGS sequence"/>
</dbReference>
<keyword evidence="1" id="KW-0812">Transmembrane</keyword>
<dbReference type="EMBL" id="MFAU01000017">
    <property type="protein sequence ID" value="OGD84587.1"/>
    <property type="molecule type" value="Genomic_DNA"/>
</dbReference>
<feature type="domain" description="DUF8173" evidence="2">
    <location>
        <begin position="219"/>
        <end position="364"/>
    </location>
</feature>
<comment type="caution">
    <text evidence="3">The sequence shown here is derived from an EMBL/GenBank/DDBJ whole genome shotgun (WGS) entry which is preliminary data.</text>
</comment>
<evidence type="ECO:0000313" key="3">
    <source>
        <dbReference type="EMBL" id="OGD84587.1"/>
    </source>
</evidence>
<sequence>GLIVLLLPFFMAGFVYAQKDKTKKNVILPKEEIVNKDYFAVGDTVTLAGTVNGDAYIAGGIVNIEGQVNGDLIAAGGTVNLKGNITNDARVAGGEIVVSSQIDGNLTVLGGSVNIASGANVGGSLVSGSGNLNVFAPVGKGATIGSGNVTLGSTIDGDVVAGVGQLILTPNASVAGNLTYWSDQDVQVQPGAEILGQTTHNFPPKPQKDQPQKVFAKVALTFKIIGFISALIIGFLLIRFLPVFTKKTTETINQKFWNSLGLGFLSIVLIPIVFIILILIVVTIPLALMLLVAFLITLYLAKIFVALWVGQMILQRLDRKLGDYWTYLLGLVVIYIVTWIPIIGWLVGLIVLLTGVGALQLTKYNTYKQLRSKNLI</sequence>
<dbReference type="Pfam" id="PF26514">
    <property type="entry name" value="DUF8173"/>
    <property type="match status" value="1"/>
</dbReference>
<feature type="non-terminal residue" evidence="3">
    <location>
        <position position="1"/>
    </location>
</feature>
<proteinExistence type="predicted"/>